<dbReference type="SUPFAM" id="SSF55144">
    <property type="entry name" value="LigT-like"/>
    <property type="match status" value="1"/>
</dbReference>
<organism evidence="3 4">
    <name type="scientific">Azotobacter beijerinckii</name>
    <dbReference type="NCBI Taxonomy" id="170623"/>
    <lineage>
        <taxon>Bacteria</taxon>
        <taxon>Pseudomonadati</taxon>
        <taxon>Pseudomonadota</taxon>
        <taxon>Gammaproteobacteria</taxon>
        <taxon>Pseudomonadales</taxon>
        <taxon>Pseudomonadaceae</taxon>
        <taxon>Azotobacter</taxon>
    </lineage>
</organism>
<dbReference type="PANTHER" id="PTHR35561">
    <property type="entry name" value="RNA 2',3'-CYCLIC PHOSPHODIESTERASE"/>
    <property type="match status" value="1"/>
</dbReference>
<dbReference type="EMBL" id="FNYQ01000004">
    <property type="protein sequence ID" value="SEI46857.1"/>
    <property type="molecule type" value="Genomic_DNA"/>
</dbReference>
<evidence type="ECO:0000313" key="3">
    <source>
        <dbReference type="EMBL" id="SEI46857.1"/>
    </source>
</evidence>
<comment type="catalytic activity">
    <reaction evidence="2">
        <text>a 3'-end 2',3'-cyclophospho-ribonucleotide-RNA + H2O = a 3'-end 2'-phospho-ribonucleotide-RNA + H(+)</text>
        <dbReference type="Rhea" id="RHEA:11828"/>
        <dbReference type="Rhea" id="RHEA-COMP:10464"/>
        <dbReference type="Rhea" id="RHEA-COMP:17353"/>
        <dbReference type="ChEBI" id="CHEBI:15377"/>
        <dbReference type="ChEBI" id="CHEBI:15378"/>
        <dbReference type="ChEBI" id="CHEBI:83064"/>
        <dbReference type="ChEBI" id="CHEBI:173113"/>
        <dbReference type="EC" id="3.1.4.58"/>
    </reaction>
</comment>
<name>A0A1H6R2Y2_9GAMM</name>
<dbReference type="OrthoDB" id="7061261at2"/>
<accession>A0A1H6R2Y2</accession>
<dbReference type="Gene3D" id="3.90.1140.10">
    <property type="entry name" value="Cyclic phosphodiesterase"/>
    <property type="match status" value="1"/>
</dbReference>
<dbReference type="RefSeq" id="WP_090729572.1">
    <property type="nucleotide sequence ID" value="NZ_FNYQ01000004.1"/>
</dbReference>
<evidence type="ECO:0000256" key="2">
    <source>
        <dbReference type="HAMAP-Rule" id="MF_01940"/>
    </source>
</evidence>
<evidence type="ECO:0000256" key="1">
    <source>
        <dbReference type="ARBA" id="ARBA00022801"/>
    </source>
</evidence>
<dbReference type="InterPro" id="IPR004175">
    <property type="entry name" value="RNA_CPDase"/>
</dbReference>
<proteinExistence type="inferred from homology"/>
<dbReference type="GO" id="GO:0008664">
    <property type="term" value="F:RNA 2',3'-cyclic 3'-phosphodiesterase activity"/>
    <property type="evidence" value="ECO:0007669"/>
    <property type="project" value="UniProtKB-EC"/>
</dbReference>
<dbReference type="PANTHER" id="PTHR35561:SF1">
    <property type="entry name" value="RNA 2',3'-CYCLIC PHOSPHODIESTERASE"/>
    <property type="match status" value="1"/>
</dbReference>
<comment type="similarity">
    <text evidence="2">Belongs to the 2H phosphoesterase superfamily. ThpR family.</text>
</comment>
<dbReference type="Pfam" id="PF13563">
    <property type="entry name" value="2_5_RNA_ligase2"/>
    <property type="match status" value="1"/>
</dbReference>
<comment type="function">
    <text evidence="2">Hydrolyzes RNA 2',3'-cyclic phosphodiester to an RNA 2'-phosphomonoester.</text>
</comment>
<evidence type="ECO:0000313" key="4">
    <source>
        <dbReference type="Proteomes" id="UP000199250"/>
    </source>
</evidence>
<dbReference type="GO" id="GO:0016874">
    <property type="term" value="F:ligase activity"/>
    <property type="evidence" value="ECO:0007669"/>
    <property type="project" value="UniProtKB-KW"/>
</dbReference>
<feature type="short sequence motif" description="HXTX 2" evidence="2">
    <location>
        <begin position="123"/>
        <end position="126"/>
    </location>
</feature>
<sequence>MSIKSLRLFFGLPLPHRQAAAINVWRNGLTLGGRPVDKRNLHLTLVFLGSQPVERLDELQRLAGQIRGKGFELKLDRLEVGRHGLVSLGSSQPPEALIQLAGELHDSLRAAGYPLEERAFWPHLTLARQCRTHPVLDSLPDFAWTAERFVLFHSTSDEQGGVYRPLFHWPLPVPD</sequence>
<dbReference type="AlphaFoldDB" id="A0A1H6R2Y2"/>
<dbReference type="EC" id="3.1.4.58" evidence="2"/>
<keyword evidence="3" id="KW-0436">Ligase</keyword>
<dbReference type="InterPro" id="IPR009097">
    <property type="entry name" value="Cyclic_Pdiesterase"/>
</dbReference>
<gene>
    <name evidence="3" type="ORF">SAMN04244572_00428</name>
</gene>
<dbReference type="Proteomes" id="UP000199250">
    <property type="component" value="Unassembled WGS sequence"/>
</dbReference>
<dbReference type="NCBIfam" id="TIGR02258">
    <property type="entry name" value="2_5_ligase"/>
    <property type="match status" value="1"/>
</dbReference>
<reference evidence="3 4" key="1">
    <citation type="submission" date="2016-10" db="EMBL/GenBank/DDBJ databases">
        <authorList>
            <person name="de Groot N.N."/>
        </authorList>
    </citation>
    <scope>NUCLEOTIDE SEQUENCE [LARGE SCALE GENOMIC DNA]</scope>
    <source>
        <strain evidence="3 4">DSM 373</strain>
    </source>
</reference>
<feature type="short sequence motif" description="HXTX 1" evidence="2">
    <location>
        <begin position="42"/>
        <end position="45"/>
    </location>
</feature>
<keyword evidence="1 2" id="KW-0378">Hydrolase</keyword>
<dbReference type="GO" id="GO:0004113">
    <property type="term" value="F:2',3'-cyclic-nucleotide 3'-phosphodiesterase activity"/>
    <property type="evidence" value="ECO:0007669"/>
    <property type="project" value="InterPro"/>
</dbReference>
<feature type="active site" description="Proton acceptor" evidence="2">
    <location>
        <position position="123"/>
    </location>
</feature>
<protein>
    <recommendedName>
        <fullName evidence="2">RNA 2',3'-cyclic phosphodiesterase</fullName>
        <shortName evidence="2">RNA 2',3'-CPDase</shortName>
        <ecNumber evidence="2">3.1.4.58</ecNumber>
    </recommendedName>
</protein>
<feature type="active site" description="Proton donor" evidence="2">
    <location>
        <position position="42"/>
    </location>
</feature>
<dbReference type="HAMAP" id="MF_01940">
    <property type="entry name" value="RNA_CPDase"/>
    <property type="match status" value="1"/>
</dbReference>